<feature type="transmembrane region" description="Helical" evidence="2">
    <location>
        <begin position="228"/>
        <end position="245"/>
    </location>
</feature>
<feature type="transmembrane region" description="Helical" evidence="2">
    <location>
        <begin position="143"/>
        <end position="166"/>
    </location>
</feature>
<feature type="transmembrane region" description="Helical" evidence="2">
    <location>
        <begin position="74"/>
        <end position="94"/>
    </location>
</feature>
<reference evidence="3" key="1">
    <citation type="submission" date="2023-08" db="EMBL/GenBank/DDBJ databases">
        <authorList>
            <person name="Audoor S."/>
            <person name="Bilcke G."/>
        </authorList>
    </citation>
    <scope>NUCLEOTIDE SEQUENCE</scope>
</reference>
<evidence type="ECO:0000313" key="4">
    <source>
        <dbReference type="Proteomes" id="UP001295423"/>
    </source>
</evidence>
<feature type="transmembrane region" description="Helical" evidence="2">
    <location>
        <begin position="118"/>
        <end position="136"/>
    </location>
</feature>
<keyword evidence="2" id="KW-0472">Membrane</keyword>
<keyword evidence="2" id="KW-0812">Transmembrane</keyword>
<accession>A0AAD2JK74</accession>
<keyword evidence="4" id="KW-1185">Reference proteome</keyword>
<dbReference type="EMBL" id="CAKOGP040001980">
    <property type="protein sequence ID" value="CAJ1958984.1"/>
    <property type="molecule type" value="Genomic_DNA"/>
</dbReference>
<evidence type="ECO:0000256" key="1">
    <source>
        <dbReference type="SAM" id="MobiDB-lite"/>
    </source>
</evidence>
<evidence type="ECO:0000313" key="3">
    <source>
        <dbReference type="EMBL" id="CAJ1958984.1"/>
    </source>
</evidence>
<comment type="caution">
    <text evidence="3">The sequence shown here is derived from an EMBL/GenBank/DDBJ whole genome shotgun (WGS) entry which is preliminary data.</text>
</comment>
<gene>
    <name evidence="3" type="ORF">CYCCA115_LOCUS17450</name>
</gene>
<organism evidence="3 4">
    <name type="scientific">Cylindrotheca closterium</name>
    <dbReference type="NCBI Taxonomy" id="2856"/>
    <lineage>
        <taxon>Eukaryota</taxon>
        <taxon>Sar</taxon>
        <taxon>Stramenopiles</taxon>
        <taxon>Ochrophyta</taxon>
        <taxon>Bacillariophyta</taxon>
        <taxon>Bacillariophyceae</taxon>
        <taxon>Bacillariophycidae</taxon>
        <taxon>Bacillariales</taxon>
        <taxon>Bacillariaceae</taxon>
        <taxon>Cylindrotheca</taxon>
    </lineage>
</organism>
<feature type="transmembrane region" description="Helical" evidence="2">
    <location>
        <begin position="186"/>
        <end position="207"/>
    </location>
</feature>
<feature type="transmembrane region" description="Helical" evidence="2">
    <location>
        <begin position="251"/>
        <end position="271"/>
    </location>
</feature>
<dbReference type="AlphaFoldDB" id="A0AAD2JK74"/>
<evidence type="ECO:0000256" key="2">
    <source>
        <dbReference type="SAM" id="Phobius"/>
    </source>
</evidence>
<name>A0AAD2JK74_9STRA</name>
<dbReference type="Proteomes" id="UP001295423">
    <property type="component" value="Unassembled WGS sequence"/>
</dbReference>
<sequence>MSIIGHLNSSSEGGNATEEEKKPSPDKISQTANGISIKDFFDLSKPWVLVPDGSFSGFFNFIPATYRQGPWSPVATIAIIVIISFLSGGILSFLNGDFLQYFQEDQHGHEYVAFTQEWYMALLCFSWTAFLCWHILNYSAVGAGAWVTFTVWSWTCIVVRSGLAVMAPFVPGARLPMDMLRFPTMLSASLTFFLWNFVLFPIILVFIKDPEKKKKFIGYMTNFRLTQLHVCNIFIASYVTIYVGPRRQLHTGDAVAAATMVVIYVLVYYLILDRIGVHLYPIFSPRTPAVVISYALFFAMCHGGFQGWQKVLEVCYKEPIQ</sequence>
<feature type="region of interest" description="Disordered" evidence="1">
    <location>
        <begin position="1"/>
        <end position="29"/>
    </location>
</feature>
<proteinExistence type="predicted"/>
<keyword evidence="2" id="KW-1133">Transmembrane helix</keyword>
<protein>
    <submittedName>
        <fullName evidence="3">Uncharacterized protein</fullName>
    </submittedName>
</protein>